<sequence length="82" mass="9138">MDKALVYGTRDSGFDLQRSRDRNEVADKLPSLGRQQPMEGMVFAVSPGDVTNPVDDEQRRWGECLLVDEPTISTCRRVDPGG</sequence>
<reference evidence="1 2" key="1">
    <citation type="journal article" date="2024" name="G3 (Bethesda)">
        <title>Genome assembly of Hibiscus sabdariffa L. provides insights into metabolisms of medicinal natural products.</title>
        <authorList>
            <person name="Kim T."/>
        </authorList>
    </citation>
    <scope>NUCLEOTIDE SEQUENCE [LARGE SCALE GENOMIC DNA]</scope>
    <source>
        <strain evidence="1">TK-2024</strain>
        <tissue evidence="1">Old leaves</tissue>
    </source>
</reference>
<protein>
    <submittedName>
        <fullName evidence="1">Uncharacterized protein</fullName>
    </submittedName>
</protein>
<accession>A0ABR2GFX2</accession>
<organism evidence="1 2">
    <name type="scientific">Hibiscus sabdariffa</name>
    <name type="common">roselle</name>
    <dbReference type="NCBI Taxonomy" id="183260"/>
    <lineage>
        <taxon>Eukaryota</taxon>
        <taxon>Viridiplantae</taxon>
        <taxon>Streptophyta</taxon>
        <taxon>Embryophyta</taxon>
        <taxon>Tracheophyta</taxon>
        <taxon>Spermatophyta</taxon>
        <taxon>Magnoliopsida</taxon>
        <taxon>eudicotyledons</taxon>
        <taxon>Gunneridae</taxon>
        <taxon>Pentapetalae</taxon>
        <taxon>rosids</taxon>
        <taxon>malvids</taxon>
        <taxon>Malvales</taxon>
        <taxon>Malvaceae</taxon>
        <taxon>Malvoideae</taxon>
        <taxon>Hibiscus</taxon>
    </lineage>
</organism>
<dbReference type="EMBL" id="JBBPBM010000001">
    <property type="protein sequence ID" value="KAK8601822.1"/>
    <property type="molecule type" value="Genomic_DNA"/>
</dbReference>
<evidence type="ECO:0000313" key="1">
    <source>
        <dbReference type="EMBL" id="KAK8601822.1"/>
    </source>
</evidence>
<proteinExistence type="predicted"/>
<name>A0ABR2GFX2_9ROSI</name>
<evidence type="ECO:0000313" key="2">
    <source>
        <dbReference type="Proteomes" id="UP001472677"/>
    </source>
</evidence>
<gene>
    <name evidence="1" type="ORF">V6N12_051646</name>
</gene>
<dbReference type="Proteomes" id="UP001472677">
    <property type="component" value="Unassembled WGS sequence"/>
</dbReference>
<keyword evidence="2" id="KW-1185">Reference proteome</keyword>
<comment type="caution">
    <text evidence="1">The sequence shown here is derived from an EMBL/GenBank/DDBJ whole genome shotgun (WGS) entry which is preliminary data.</text>
</comment>